<organism evidence="2 3">
    <name type="scientific">Micrococcus luteus</name>
    <name type="common">Micrococcus lysodeikticus</name>
    <dbReference type="NCBI Taxonomy" id="1270"/>
    <lineage>
        <taxon>Bacteria</taxon>
        <taxon>Bacillati</taxon>
        <taxon>Actinomycetota</taxon>
        <taxon>Actinomycetes</taxon>
        <taxon>Micrococcales</taxon>
        <taxon>Micrococcaceae</taxon>
        <taxon>Micrococcus</taxon>
    </lineage>
</organism>
<accession>A0A031HRW6</accession>
<gene>
    <name evidence="2" type="ORF">CYJ95_09610</name>
</gene>
<dbReference type="InterPro" id="IPR025329">
    <property type="entry name" value="DUF4235"/>
</dbReference>
<dbReference type="EMBL" id="PKJT01000011">
    <property type="protein sequence ID" value="PKZ80946.1"/>
    <property type="molecule type" value="Genomic_DNA"/>
</dbReference>
<sequence>MNTLVQKALSAGITLVGGIVGSRVVAGGWRLVTGHSAPDDAADETLPLVEALSFAFISAGVAALLKVAGQRGAGAAIRKVSESTAHRVDHEV</sequence>
<protein>
    <submittedName>
        <fullName evidence="2">DUF4235 domain-containing protein</fullName>
    </submittedName>
</protein>
<name>A0A031HRW6_MICLU</name>
<keyword evidence="1" id="KW-0472">Membrane</keyword>
<evidence type="ECO:0000313" key="3">
    <source>
        <dbReference type="Proteomes" id="UP000234847"/>
    </source>
</evidence>
<keyword evidence="1" id="KW-1133">Transmembrane helix</keyword>
<evidence type="ECO:0000313" key="2">
    <source>
        <dbReference type="EMBL" id="PKZ80946.1"/>
    </source>
</evidence>
<dbReference type="Pfam" id="PF14019">
    <property type="entry name" value="DUF4235"/>
    <property type="match status" value="1"/>
</dbReference>
<comment type="caution">
    <text evidence="2">The sequence shown here is derived from an EMBL/GenBank/DDBJ whole genome shotgun (WGS) entry which is preliminary data.</text>
</comment>
<reference evidence="2 3" key="1">
    <citation type="submission" date="2017-12" db="EMBL/GenBank/DDBJ databases">
        <title>Phylogenetic diversity of female urinary microbiome.</title>
        <authorList>
            <person name="Thomas-White K."/>
            <person name="Wolfe A.J."/>
        </authorList>
    </citation>
    <scope>NUCLEOTIDE SEQUENCE [LARGE SCALE GENOMIC DNA]</scope>
    <source>
        <strain evidence="2 3">UMB0038</strain>
    </source>
</reference>
<proteinExistence type="predicted"/>
<dbReference type="Proteomes" id="UP000234847">
    <property type="component" value="Unassembled WGS sequence"/>
</dbReference>
<evidence type="ECO:0000256" key="1">
    <source>
        <dbReference type="SAM" id="Phobius"/>
    </source>
</evidence>
<dbReference type="RefSeq" id="WP_036317169.1">
    <property type="nucleotide sequence ID" value="NZ_CBCSDA010000027.1"/>
</dbReference>
<feature type="transmembrane region" description="Helical" evidence="1">
    <location>
        <begin position="51"/>
        <end position="69"/>
    </location>
</feature>
<accession>A0A0C2RJG3</accession>
<dbReference type="GeneID" id="93364116"/>
<keyword evidence="1" id="KW-0812">Transmembrane</keyword>
<dbReference type="AlphaFoldDB" id="A0A031HRW6"/>